<sequence length="423" mass="47939">MLGTLGGTTRLPPATLPPTLDISMSARAITRRELESALHKREFEFYYQPKVSMVTGEICGAEALIRWIKPDGTLVLPGAFIPQAESNGFINRLTLCMVQRLIEDIDRINQRGVPLPISFNVSAHDFQNRKLVNLLMAAIERGEIIPEQLEIELTETVVLNDCPVVIDNLNTLKTLGIRLVMDDYCRGFSNLGTLARWPFSTIKIDKSIISQVEQSEKELSIVQSSIQMAHNMDLDIVAEGVETESCYRLLQNTGCSVAQGYWISPPLPMASFLSFLKEGRHWPSQLLGMLHMAQLDHIQWRKSVIDSVYYLDMISDVQGFSWPEAHHTQCRLGKWLYGPGRCFSNTIWFNKLHQSHKDLHHTLAELMVAVDGGHTGQQLTALVRKLSRQSDLVMQMLHELEHYLVEQRLVREQRASLDEVAVL</sequence>
<dbReference type="Proteomes" id="UP000305674">
    <property type="component" value="Unassembled WGS sequence"/>
</dbReference>
<evidence type="ECO:0000259" key="1">
    <source>
        <dbReference type="PROSITE" id="PS50883"/>
    </source>
</evidence>
<dbReference type="InterPro" id="IPR050706">
    <property type="entry name" value="Cyclic-di-GMP_PDE-like"/>
</dbReference>
<protein>
    <submittedName>
        <fullName evidence="2">EAL domain-containing protein</fullName>
    </submittedName>
</protein>
<reference evidence="2 3" key="1">
    <citation type="submission" date="2019-04" db="EMBL/GenBank/DDBJ databases">
        <authorList>
            <person name="Hwang J.C."/>
        </authorList>
    </citation>
    <scope>NUCLEOTIDE SEQUENCE [LARGE SCALE GENOMIC DNA]</scope>
    <source>
        <strain evidence="2 3">IMCC35001</strain>
    </source>
</reference>
<dbReference type="PROSITE" id="PS50883">
    <property type="entry name" value="EAL"/>
    <property type="match status" value="1"/>
</dbReference>
<dbReference type="GO" id="GO:0071111">
    <property type="term" value="F:cyclic-guanylate-specific phosphodiesterase activity"/>
    <property type="evidence" value="ECO:0007669"/>
    <property type="project" value="InterPro"/>
</dbReference>
<organism evidence="2 3">
    <name type="scientific">Ferrimonas sediminicola</name>
    <dbReference type="NCBI Taxonomy" id="2569538"/>
    <lineage>
        <taxon>Bacteria</taxon>
        <taxon>Pseudomonadati</taxon>
        <taxon>Pseudomonadota</taxon>
        <taxon>Gammaproteobacteria</taxon>
        <taxon>Alteromonadales</taxon>
        <taxon>Ferrimonadaceae</taxon>
        <taxon>Ferrimonas</taxon>
    </lineage>
</organism>
<dbReference type="InterPro" id="IPR035919">
    <property type="entry name" value="EAL_sf"/>
</dbReference>
<dbReference type="Pfam" id="PF13682">
    <property type="entry name" value="CZB"/>
    <property type="match status" value="1"/>
</dbReference>
<accession>A0A4V5NVQ2</accession>
<dbReference type="InterPro" id="IPR001633">
    <property type="entry name" value="EAL_dom"/>
</dbReference>
<dbReference type="CDD" id="cd01948">
    <property type="entry name" value="EAL"/>
    <property type="match status" value="1"/>
</dbReference>
<comment type="caution">
    <text evidence="2">The sequence shown here is derived from an EMBL/GenBank/DDBJ whole genome shotgun (WGS) entry which is preliminary data.</text>
</comment>
<dbReference type="EMBL" id="SWCI01000002">
    <property type="protein sequence ID" value="TKB50543.1"/>
    <property type="molecule type" value="Genomic_DNA"/>
</dbReference>
<keyword evidence="3" id="KW-1185">Reference proteome</keyword>
<dbReference type="AlphaFoldDB" id="A0A4V5NVQ2"/>
<name>A0A4V5NVQ2_9GAMM</name>
<gene>
    <name evidence="2" type="ORF">FCL40_05175</name>
</gene>
<dbReference type="Gene3D" id="3.20.20.450">
    <property type="entry name" value="EAL domain"/>
    <property type="match status" value="1"/>
</dbReference>
<proteinExistence type="predicted"/>
<dbReference type="PANTHER" id="PTHR33121:SF70">
    <property type="entry name" value="SIGNALING PROTEIN YKOW"/>
    <property type="match status" value="1"/>
</dbReference>
<dbReference type="SMART" id="SM00052">
    <property type="entry name" value="EAL"/>
    <property type="match status" value="1"/>
</dbReference>
<evidence type="ECO:0000313" key="3">
    <source>
        <dbReference type="Proteomes" id="UP000305674"/>
    </source>
</evidence>
<evidence type="ECO:0000313" key="2">
    <source>
        <dbReference type="EMBL" id="TKB50543.1"/>
    </source>
</evidence>
<dbReference type="PANTHER" id="PTHR33121">
    <property type="entry name" value="CYCLIC DI-GMP PHOSPHODIESTERASE PDEF"/>
    <property type="match status" value="1"/>
</dbReference>
<feature type="domain" description="EAL" evidence="1">
    <location>
        <begin position="27"/>
        <end position="280"/>
    </location>
</feature>
<dbReference type="SUPFAM" id="SSF141868">
    <property type="entry name" value="EAL domain-like"/>
    <property type="match status" value="1"/>
</dbReference>
<dbReference type="Pfam" id="PF00563">
    <property type="entry name" value="EAL"/>
    <property type="match status" value="1"/>
</dbReference>
<dbReference type="OrthoDB" id="9812358at2"/>
<dbReference type="Gene3D" id="1.20.120.30">
    <property type="entry name" value="Aspartate receptor, ligand-binding domain"/>
    <property type="match status" value="1"/>
</dbReference>
<dbReference type="InterPro" id="IPR025991">
    <property type="entry name" value="Chemoreceptor_zinc-bind_dom"/>
</dbReference>